<proteinExistence type="predicted"/>
<reference evidence="1" key="1">
    <citation type="submission" date="2022-10" db="EMBL/GenBank/DDBJ databases">
        <title>The complete genomes of actinobacterial strains from the NBC collection.</title>
        <authorList>
            <person name="Joergensen T.S."/>
            <person name="Alvarez Arevalo M."/>
            <person name="Sterndorff E.B."/>
            <person name="Faurdal D."/>
            <person name="Vuksanovic O."/>
            <person name="Mourched A.-S."/>
            <person name="Charusanti P."/>
            <person name="Shaw S."/>
            <person name="Blin K."/>
            <person name="Weber T."/>
        </authorList>
    </citation>
    <scope>NUCLEOTIDE SEQUENCE</scope>
    <source>
        <strain evidence="1">NBC_00003</strain>
    </source>
</reference>
<dbReference type="EMBL" id="CP108318">
    <property type="protein sequence ID" value="WTW62384.1"/>
    <property type="molecule type" value="Genomic_DNA"/>
</dbReference>
<gene>
    <name evidence="1" type="ORF">OG549_17960</name>
</gene>
<name>A0AAU2V5E4_9ACTN</name>
<sequence length="47" mass="5214">MTALKTVLTSWENRLASVRDECASLAPKLRSRIVVGKASEITTQEPR</sequence>
<organism evidence="1">
    <name type="scientific">Streptomyces sp. NBC_00003</name>
    <dbReference type="NCBI Taxonomy" id="2903608"/>
    <lineage>
        <taxon>Bacteria</taxon>
        <taxon>Bacillati</taxon>
        <taxon>Actinomycetota</taxon>
        <taxon>Actinomycetes</taxon>
        <taxon>Kitasatosporales</taxon>
        <taxon>Streptomycetaceae</taxon>
        <taxon>Streptomyces</taxon>
    </lineage>
</organism>
<evidence type="ECO:0000313" key="1">
    <source>
        <dbReference type="EMBL" id="WTW62384.1"/>
    </source>
</evidence>
<dbReference type="AlphaFoldDB" id="A0AAU2V5E4"/>
<accession>A0AAU2V5E4</accession>
<protein>
    <submittedName>
        <fullName evidence="1">Uncharacterized protein</fullName>
    </submittedName>
</protein>